<dbReference type="InterPro" id="IPR009057">
    <property type="entry name" value="Homeodomain-like_sf"/>
</dbReference>
<accession>A0ABT6MKE6</accession>
<feature type="DNA-binding region" description="H-T-H motif" evidence="4">
    <location>
        <begin position="34"/>
        <end position="53"/>
    </location>
</feature>
<reference evidence="6 7" key="1">
    <citation type="submission" date="2023-04" db="EMBL/GenBank/DDBJ databases">
        <title>Forest soil microbial communities from Buena Vista Peninsula, Colon Province, Panama.</title>
        <authorList>
            <person name="Bouskill N."/>
        </authorList>
    </citation>
    <scope>NUCLEOTIDE SEQUENCE [LARGE SCALE GENOMIC DNA]</scope>
    <source>
        <strain evidence="6 7">CFH S0262</strain>
    </source>
</reference>
<dbReference type="PROSITE" id="PS01081">
    <property type="entry name" value="HTH_TETR_1"/>
    <property type="match status" value="1"/>
</dbReference>
<sequence>MERRSRAQMLDETREQLLVAGREYFGTRGYSATSMDDLTESVGLTRGALYHHFGGKSGLLEAVVHILDDELCVRLTGIVRQYDDPLVALVERSRAYIELTQTPEIQQILFKDAPAVLPDAVEASTVSCVRAIADVLAEAQRRAIVSGESSPEALATMLNGALGDASRWVAAAEPDLREGRLAIAKQASAALVAGLRVAG</sequence>
<evidence type="ECO:0000313" key="7">
    <source>
        <dbReference type="Proteomes" id="UP001160334"/>
    </source>
</evidence>
<evidence type="ECO:0000256" key="3">
    <source>
        <dbReference type="ARBA" id="ARBA00023163"/>
    </source>
</evidence>
<dbReference type="Pfam" id="PF00440">
    <property type="entry name" value="TetR_N"/>
    <property type="match status" value="1"/>
</dbReference>
<dbReference type="Pfam" id="PF21351">
    <property type="entry name" value="TetR_C_41"/>
    <property type="match status" value="1"/>
</dbReference>
<evidence type="ECO:0000256" key="2">
    <source>
        <dbReference type="ARBA" id="ARBA00023125"/>
    </source>
</evidence>
<feature type="domain" description="HTH tetR-type" evidence="5">
    <location>
        <begin position="11"/>
        <end position="71"/>
    </location>
</feature>
<evidence type="ECO:0000259" key="5">
    <source>
        <dbReference type="PROSITE" id="PS50977"/>
    </source>
</evidence>
<keyword evidence="3" id="KW-0804">Transcription</keyword>
<dbReference type="InterPro" id="IPR001647">
    <property type="entry name" value="HTH_TetR"/>
</dbReference>
<gene>
    <name evidence="6" type="ORF">M2280_005612</name>
</gene>
<dbReference type="PROSITE" id="PS50977">
    <property type="entry name" value="HTH_TETR_2"/>
    <property type="match status" value="1"/>
</dbReference>
<evidence type="ECO:0000313" key="6">
    <source>
        <dbReference type="EMBL" id="MDH6284354.1"/>
    </source>
</evidence>
<dbReference type="Gene3D" id="1.10.357.10">
    <property type="entry name" value="Tetracycline Repressor, domain 2"/>
    <property type="match status" value="1"/>
</dbReference>
<protein>
    <submittedName>
        <fullName evidence="6">AcrR family transcriptional regulator</fullName>
    </submittedName>
</protein>
<dbReference type="SUPFAM" id="SSF46689">
    <property type="entry name" value="Homeodomain-like"/>
    <property type="match status" value="1"/>
</dbReference>
<name>A0ABT6MKE6_9NOCA</name>
<organism evidence="6 7">
    <name type="scientific">Prescottella agglutinans</name>
    <dbReference type="NCBI Taxonomy" id="1644129"/>
    <lineage>
        <taxon>Bacteria</taxon>
        <taxon>Bacillati</taxon>
        <taxon>Actinomycetota</taxon>
        <taxon>Actinomycetes</taxon>
        <taxon>Mycobacteriales</taxon>
        <taxon>Nocardiaceae</taxon>
        <taxon>Prescottella</taxon>
    </lineage>
</organism>
<dbReference type="InterPro" id="IPR049484">
    <property type="entry name" value="Rv0078-like_C"/>
</dbReference>
<dbReference type="EMBL" id="JARXVC010000021">
    <property type="protein sequence ID" value="MDH6284354.1"/>
    <property type="molecule type" value="Genomic_DNA"/>
</dbReference>
<comment type="caution">
    <text evidence="6">The sequence shown here is derived from an EMBL/GenBank/DDBJ whole genome shotgun (WGS) entry which is preliminary data.</text>
</comment>
<evidence type="ECO:0000256" key="1">
    <source>
        <dbReference type="ARBA" id="ARBA00023015"/>
    </source>
</evidence>
<keyword evidence="1" id="KW-0805">Transcription regulation</keyword>
<dbReference type="PANTHER" id="PTHR47506:SF1">
    <property type="entry name" value="HTH-TYPE TRANSCRIPTIONAL REGULATOR YJDC"/>
    <property type="match status" value="1"/>
</dbReference>
<keyword evidence="2 4" id="KW-0238">DNA-binding</keyword>
<dbReference type="PANTHER" id="PTHR47506">
    <property type="entry name" value="TRANSCRIPTIONAL REGULATORY PROTEIN"/>
    <property type="match status" value="1"/>
</dbReference>
<dbReference type="PRINTS" id="PR00455">
    <property type="entry name" value="HTHTETR"/>
</dbReference>
<proteinExistence type="predicted"/>
<evidence type="ECO:0000256" key="4">
    <source>
        <dbReference type="PROSITE-ProRule" id="PRU00335"/>
    </source>
</evidence>
<dbReference type="InterPro" id="IPR023772">
    <property type="entry name" value="DNA-bd_HTH_TetR-type_CS"/>
</dbReference>
<dbReference type="Proteomes" id="UP001160334">
    <property type="component" value="Unassembled WGS sequence"/>
</dbReference>
<keyword evidence="7" id="KW-1185">Reference proteome</keyword>